<geneLocation type="plasmid" evidence="2">
    <name>pGH44TC_vir</name>
</geneLocation>
<reference evidence="2" key="1">
    <citation type="submission" date="2019-10" db="EMBL/GenBank/DDBJ databases">
        <title>Tracking microevolution events of conjugative virulence plasmid p15WZ-82_Vir during transmission.</title>
        <authorList>
            <person name="Yang X."/>
        </authorList>
    </citation>
    <scope>NUCLEOTIDE SEQUENCE</scope>
    <source>
        <strain evidence="2">GH44TC</strain>
        <plasmid evidence="1">pGH44TC_fusion</plasmid>
        <plasmid evidence="2">pGH44TC_vir</plasmid>
    </source>
</reference>
<sequence length="56" mass="6147">MIDMNGVFPPHAGVIGEIDEWINQRIGIPPYAGVIGHFCVEPSYYLSIPPVCGGYR</sequence>
<proteinExistence type="predicted"/>
<evidence type="ECO:0000313" key="2">
    <source>
        <dbReference type="EMBL" id="QJX12206.1"/>
    </source>
</evidence>
<keyword evidence="2" id="KW-0614">Plasmid</keyword>
<dbReference type="EMBL" id="MN543576">
    <property type="protein sequence ID" value="QJX12206.1"/>
    <property type="molecule type" value="Genomic_DNA"/>
</dbReference>
<organism evidence="2">
    <name type="scientific">Klebsiella pneumoniae</name>
    <dbReference type="NCBI Taxonomy" id="573"/>
    <lineage>
        <taxon>Bacteria</taxon>
        <taxon>Pseudomonadati</taxon>
        <taxon>Pseudomonadota</taxon>
        <taxon>Gammaproteobacteria</taxon>
        <taxon>Enterobacterales</taxon>
        <taxon>Enterobacteriaceae</taxon>
        <taxon>Klebsiella/Raoultella group</taxon>
        <taxon>Klebsiella</taxon>
        <taxon>Klebsiella pneumoniae complex</taxon>
    </lineage>
</organism>
<evidence type="ECO:0000313" key="1">
    <source>
        <dbReference type="EMBL" id="QJX12141.1"/>
    </source>
</evidence>
<name>A0A6M6A178_KLEPN</name>
<protein>
    <submittedName>
        <fullName evidence="2">Uncharacterized protein</fullName>
    </submittedName>
</protein>
<dbReference type="AlphaFoldDB" id="A0A6M6A178"/>
<dbReference type="EMBL" id="MN543575">
    <property type="protein sequence ID" value="QJX12141.1"/>
    <property type="molecule type" value="Genomic_DNA"/>
</dbReference>
<accession>A0A6M6A178</accession>
<geneLocation type="plasmid" evidence="1">
    <name>pGH44TC_fusion</name>
</geneLocation>